<evidence type="ECO:0000313" key="2">
    <source>
        <dbReference type="EMBL" id="VDM49270.1"/>
    </source>
</evidence>
<evidence type="ECO:0000313" key="4">
    <source>
        <dbReference type="WBParaSite" id="TCNE_0001795301-mRNA-1"/>
    </source>
</evidence>
<keyword evidence="3" id="KW-1185">Reference proteome</keyword>
<reference evidence="4" key="1">
    <citation type="submission" date="2016-06" db="UniProtKB">
        <authorList>
            <consortium name="WormBaseParasite"/>
        </authorList>
    </citation>
    <scope>IDENTIFICATION</scope>
</reference>
<proteinExistence type="predicted"/>
<dbReference type="EMBL" id="UYWY01024969">
    <property type="protein sequence ID" value="VDM49270.1"/>
    <property type="molecule type" value="Genomic_DNA"/>
</dbReference>
<feature type="compositionally biased region" description="Basic and acidic residues" evidence="1">
    <location>
        <begin position="97"/>
        <end position="111"/>
    </location>
</feature>
<reference evidence="2 3" key="2">
    <citation type="submission" date="2018-11" db="EMBL/GenBank/DDBJ databases">
        <authorList>
            <consortium name="Pathogen Informatics"/>
        </authorList>
    </citation>
    <scope>NUCLEOTIDE SEQUENCE [LARGE SCALE GENOMIC DNA]</scope>
</reference>
<feature type="region of interest" description="Disordered" evidence="1">
    <location>
        <begin position="62"/>
        <end position="111"/>
    </location>
</feature>
<evidence type="ECO:0000313" key="3">
    <source>
        <dbReference type="Proteomes" id="UP000050794"/>
    </source>
</evidence>
<dbReference type="Proteomes" id="UP000050794">
    <property type="component" value="Unassembled WGS sequence"/>
</dbReference>
<protein>
    <submittedName>
        <fullName evidence="4">MSP domain-containing protein</fullName>
    </submittedName>
</protein>
<name>A0A183VB29_TOXCA</name>
<accession>A0A183VB29</accession>
<sequence length="142" mass="15859">MQVNELLKTSWYSPCTPYSSFQPGKPSKDRLQIQYIVAPRKYDPRDPFPKDTQVGRLSVELKAIEGNPNEKDSQKSNSKTIGEATGKSGSKSLTKSVSEEVKKSEEKKEAKNVHASAGGYVRVCVCYAFVRVFLCFCLRACK</sequence>
<feature type="compositionally biased region" description="Low complexity" evidence="1">
    <location>
        <begin position="85"/>
        <end position="96"/>
    </location>
</feature>
<dbReference type="WBParaSite" id="TCNE_0001795301-mRNA-1">
    <property type="protein sequence ID" value="TCNE_0001795301-mRNA-1"/>
    <property type="gene ID" value="TCNE_0001795301"/>
</dbReference>
<evidence type="ECO:0000256" key="1">
    <source>
        <dbReference type="SAM" id="MobiDB-lite"/>
    </source>
</evidence>
<gene>
    <name evidence="2" type="ORF">TCNE_LOCUS17949</name>
</gene>
<organism evidence="3 4">
    <name type="scientific">Toxocara canis</name>
    <name type="common">Canine roundworm</name>
    <dbReference type="NCBI Taxonomy" id="6265"/>
    <lineage>
        <taxon>Eukaryota</taxon>
        <taxon>Metazoa</taxon>
        <taxon>Ecdysozoa</taxon>
        <taxon>Nematoda</taxon>
        <taxon>Chromadorea</taxon>
        <taxon>Rhabditida</taxon>
        <taxon>Spirurina</taxon>
        <taxon>Ascaridomorpha</taxon>
        <taxon>Ascaridoidea</taxon>
        <taxon>Toxocaridae</taxon>
        <taxon>Toxocara</taxon>
    </lineage>
</organism>
<dbReference type="AlphaFoldDB" id="A0A183VB29"/>